<dbReference type="InterPro" id="IPR001123">
    <property type="entry name" value="LeuE-type"/>
</dbReference>
<dbReference type="AlphaFoldDB" id="A0A7X5VE27"/>
<evidence type="ECO:0000256" key="6">
    <source>
        <dbReference type="SAM" id="Phobius"/>
    </source>
</evidence>
<evidence type="ECO:0000256" key="2">
    <source>
        <dbReference type="ARBA" id="ARBA00022475"/>
    </source>
</evidence>
<sequence>MPNGTTIASFCLAALVVLVVPGPSVAYVVTTSLRHGRTAGLASVLGLELGALVHVVAAAAGLGAVLVSSPDLFRLIRYAGAAYLLVMGVRELRPLKDEAPKHRAPPRNHLRMIRDGILVDLLNPKTVLFFLAFLPQFVRPAEGSGQILVLGACFVLLAAACDATYAMAAGSLARHLHGSPQARRRIKQTTGGVYLTLAGLAVLT</sequence>
<evidence type="ECO:0000256" key="5">
    <source>
        <dbReference type="ARBA" id="ARBA00023136"/>
    </source>
</evidence>
<organism evidence="7 8">
    <name type="scientific">Kribbella shirazensis</name>
    <dbReference type="NCBI Taxonomy" id="1105143"/>
    <lineage>
        <taxon>Bacteria</taxon>
        <taxon>Bacillati</taxon>
        <taxon>Actinomycetota</taxon>
        <taxon>Actinomycetes</taxon>
        <taxon>Propionibacteriales</taxon>
        <taxon>Kribbellaceae</taxon>
        <taxon>Kribbella</taxon>
    </lineage>
</organism>
<keyword evidence="8" id="KW-1185">Reference proteome</keyword>
<dbReference type="PIRSF" id="PIRSF006324">
    <property type="entry name" value="LeuE"/>
    <property type="match status" value="1"/>
</dbReference>
<keyword evidence="2" id="KW-1003">Cell membrane</keyword>
<keyword evidence="3 6" id="KW-0812">Transmembrane</keyword>
<feature type="transmembrane region" description="Helical" evidence="6">
    <location>
        <begin position="42"/>
        <end position="67"/>
    </location>
</feature>
<keyword evidence="4 6" id="KW-1133">Transmembrane helix</keyword>
<keyword evidence="5 6" id="KW-0472">Membrane</keyword>
<feature type="transmembrane region" description="Helical" evidence="6">
    <location>
        <begin position="147"/>
        <end position="168"/>
    </location>
</feature>
<dbReference type="RefSeq" id="WP_167209882.1">
    <property type="nucleotide sequence ID" value="NZ_JAASRO010000001.1"/>
</dbReference>
<evidence type="ECO:0000256" key="4">
    <source>
        <dbReference type="ARBA" id="ARBA00022989"/>
    </source>
</evidence>
<gene>
    <name evidence="7" type="ORF">BJY22_004539</name>
</gene>
<protein>
    <submittedName>
        <fullName evidence="7">Threonine/homoserine/homoserine lactone efflux protein</fullName>
    </submittedName>
</protein>
<dbReference type="PANTHER" id="PTHR30086:SF20">
    <property type="entry name" value="ARGININE EXPORTER PROTEIN ARGO-RELATED"/>
    <property type="match status" value="1"/>
</dbReference>
<dbReference type="Pfam" id="PF01810">
    <property type="entry name" value="LysE"/>
    <property type="match status" value="1"/>
</dbReference>
<evidence type="ECO:0000313" key="7">
    <source>
        <dbReference type="EMBL" id="NIK58822.1"/>
    </source>
</evidence>
<dbReference type="GO" id="GO:0015171">
    <property type="term" value="F:amino acid transmembrane transporter activity"/>
    <property type="evidence" value="ECO:0007669"/>
    <property type="project" value="TreeGrafter"/>
</dbReference>
<reference evidence="7 8" key="1">
    <citation type="submission" date="2020-03" db="EMBL/GenBank/DDBJ databases">
        <title>Sequencing the genomes of 1000 actinobacteria strains.</title>
        <authorList>
            <person name="Klenk H.-P."/>
        </authorList>
    </citation>
    <scope>NUCLEOTIDE SEQUENCE [LARGE SCALE GENOMIC DNA]</scope>
    <source>
        <strain evidence="7 8">DSM 45490</strain>
    </source>
</reference>
<proteinExistence type="predicted"/>
<dbReference type="EMBL" id="JAASRO010000001">
    <property type="protein sequence ID" value="NIK58822.1"/>
    <property type="molecule type" value="Genomic_DNA"/>
</dbReference>
<accession>A0A7X5VE27</accession>
<dbReference type="PANTHER" id="PTHR30086">
    <property type="entry name" value="ARGININE EXPORTER PROTEIN ARGO"/>
    <property type="match status" value="1"/>
</dbReference>
<comment type="subcellular location">
    <subcellularLocation>
        <location evidence="1">Cell membrane</location>
        <topology evidence="1">Multi-pass membrane protein</topology>
    </subcellularLocation>
</comment>
<evidence type="ECO:0000256" key="3">
    <source>
        <dbReference type="ARBA" id="ARBA00022692"/>
    </source>
</evidence>
<comment type="caution">
    <text evidence="7">The sequence shown here is derived from an EMBL/GenBank/DDBJ whole genome shotgun (WGS) entry which is preliminary data.</text>
</comment>
<evidence type="ECO:0000256" key="1">
    <source>
        <dbReference type="ARBA" id="ARBA00004651"/>
    </source>
</evidence>
<evidence type="ECO:0000313" key="8">
    <source>
        <dbReference type="Proteomes" id="UP000555407"/>
    </source>
</evidence>
<name>A0A7X5VE27_9ACTN</name>
<dbReference type="Proteomes" id="UP000555407">
    <property type="component" value="Unassembled WGS sequence"/>
</dbReference>
<dbReference type="GO" id="GO:0005886">
    <property type="term" value="C:plasma membrane"/>
    <property type="evidence" value="ECO:0007669"/>
    <property type="project" value="UniProtKB-SubCell"/>
</dbReference>